<proteinExistence type="predicted"/>
<dbReference type="Pfam" id="PF14309">
    <property type="entry name" value="DUF4378"/>
    <property type="match status" value="1"/>
</dbReference>
<dbReference type="AlphaFoldDB" id="A0AAD3RWT3"/>
<comment type="caution">
    <text evidence="3">The sequence shown here is derived from an EMBL/GenBank/DDBJ whole genome shotgun (WGS) entry which is preliminary data.</text>
</comment>
<name>A0AAD3RWT3_NEPGR</name>
<protein>
    <recommendedName>
        <fullName evidence="2">DUF4378 domain-containing protein</fullName>
    </recommendedName>
</protein>
<gene>
    <name evidence="3" type="ORF">Nepgr_001198</name>
</gene>
<evidence type="ECO:0000256" key="1">
    <source>
        <dbReference type="SAM" id="MobiDB-lite"/>
    </source>
</evidence>
<feature type="region of interest" description="Disordered" evidence="1">
    <location>
        <begin position="287"/>
        <end position="306"/>
    </location>
</feature>
<evidence type="ECO:0000313" key="4">
    <source>
        <dbReference type="Proteomes" id="UP001279734"/>
    </source>
</evidence>
<dbReference type="EMBL" id="BSYO01000001">
    <property type="protein sequence ID" value="GMG99358.1"/>
    <property type="molecule type" value="Genomic_DNA"/>
</dbReference>
<keyword evidence="4" id="KW-1185">Reference proteome</keyword>
<sequence length="483" mass="54188">MLHVPNQESKCQNSDSTLVANAGLSGLDDKDVELSCPLGPGNLDGWKIGSAREFYRSTLGSLSWNPKCGKKQFTVHEDWCLKPGQNDSVECRKLTEDNLDPEGDLETIVPRSVLCTDSEENHSDQQTHLIVNNLNKHEEENLSEENSTVHSSGYNSACSDMEVVSNLETQNIPDELQYRLQDSHFSLKESAPSKSLACSFSSINSDAAEIGVGEHEDVDMSFECQFEQVSEASAHILFRKNGESTFDDLDASMQQFRDDALMPSHSAETKTKSRIRGNSIHEFLESESGEPGMVVSTDEDTEGSTGCYGGNKEIMGIYSVQESRDFSYLVDVLAESDFHSVNLKMDCKHRQSLQYALDPSVFDAMEKKYGKQTSWERSERRLLFDSINLGLMEILEPHANINVSSKSLAKRFMLSQNQEAIEDKLWTMVVSEQTKAKRNSCDNVLSRETEWLKLDEEMGSVVREMEGLLVDELVEEIVSMESF</sequence>
<evidence type="ECO:0000259" key="2">
    <source>
        <dbReference type="Pfam" id="PF14309"/>
    </source>
</evidence>
<accession>A0AAD3RWT3</accession>
<dbReference type="PANTHER" id="PTHR46836:SF7">
    <property type="entry name" value="PHOSPHATIDYLINOSITOL N-ACETYGLUCOSAMINLYTRANSFERASE SUBUNIT P-LIKE PROTEIN"/>
    <property type="match status" value="1"/>
</dbReference>
<evidence type="ECO:0000313" key="3">
    <source>
        <dbReference type="EMBL" id="GMG99358.1"/>
    </source>
</evidence>
<reference evidence="3" key="1">
    <citation type="submission" date="2023-05" db="EMBL/GenBank/DDBJ databases">
        <title>Nepenthes gracilis genome sequencing.</title>
        <authorList>
            <person name="Fukushima K."/>
        </authorList>
    </citation>
    <scope>NUCLEOTIDE SEQUENCE</scope>
    <source>
        <strain evidence="3">SING2019-196</strain>
    </source>
</reference>
<feature type="domain" description="DUF4378" evidence="2">
    <location>
        <begin position="325"/>
        <end position="476"/>
    </location>
</feature>
<dbReference type="InterPro" id="IPR025486">
    <property type="entry name" value="DUF4378"/>
</dbReference>
<organism evidence="3 4">
    <name type="scientific">Nepenthes gracilis</name>
    <name type="common">Slender pitcher plant</name>
    <dbReference type="NCBI Taxonomy" id="150966"/>
    <lineage>
        <taxon>Eukaryota</taxon>
        <taxon>Viridiplantae</taxon>
        <taxon>Streptophyta</taxon>
        <taxon>Embryophyta</taxon>
        <taxon>Tracheophyta</taxon>
        <taxon>Spermatophyta</taxon>
        <taxon>Magnoliopsida</taxon>
        <taxon>eudicotyledons</taxon>
        <taxon>Gunneridae</taxon>
        <taxon>Pentapetalae</taxon>
        <taxon>Caryophyllales</taxon>
        <taxon>Nepenthaceae</taxon>
        <taxon>Nepenthes</taxon>
    </lineage>
</organism>
<dbReference type="Proteomes" id="UP001279734">
    <property type="component" value="Unassembled WGS sequence"/>
</dbReference>
<dbReference type="PANTHER" id="PTHR46836">
    <property type="entry name" value="AFADIN"/>
    <property type="match status" value="1"/>
</dbReference>